<name>A0AAW2X046_9LAMI</name>
<dbReference type="InterPro" id="IPR002156">
    <property type="entry name" value="RNaseH_domain"/>
</dbReference>
<sequence>MGLGVVARDERGSCLGWLSRRISVLASGEMAEAWAAREAVQLATHNAWPSVIIEGDCLVLISKLRVSDRDLSPVGFSFVKRIGNSVAHAKLASVSLSEESVLPRETLDIVNFEALD</sequence>
<gene>
    <name evidence="2" type="ORF">Slati_1845700</name>
</gene>
<dbReference type="CDD" id="cd06222">
    <property type="entry name" value="RNase_H_like"/>
    <property type="match status" value="1"/>
</dbReference>
<comment type="caution">
    <text evidence="2">The sequence shown here is derived from an EMBL/GenBank/DDBJ whole genome shotgun (WGS) entry which is preliminary data.</text>
</comment>
<dbReference type="PANTHER" id="PTHR47074:SF48">
    <property type="entry name" value="POLYNUCLEOTIDYL TRANSFERASE, RIBONUCLEASE H-LIKE SUPERFAMILY PROTEIN"/>
    <property type="match status" value="1"/>
</dbReference>
<evidence type="ECO:0000259" key="1">
    <source>
        <dbReference type="Pfam" id="PF13456"/>
    </source>
</evidence>
<proteinExistence type="predicted"/>
<reference evidence="2" key="2">
    <citation type="journal article" date="2024" name="Plant">
        <title>Genomic evolution and insights into agronomic trait innovations of Sesamum species.</title>
        <authorList>
            <person name="Miao H."/>
            <person name="Wang L."/>
            <person name="Qu L."/>
            <person name="Liu H."/>
            <person name="Sun Y."/>
            <person name="Le M."/>
            <person name="Wang Q."/>
            <person name="Wei S."/>
            <person name="Zheng Y."/>
            <person name="Lin W."/>
            <person name="Duan Y."/>
            <person name="Cao H."/>
            <person name="Xiong S."/>
            <person name="Wang X."/>
            <person name="Wei L."/>
            <person name="Li C."/>
            <person name="Ma Q."/>
            <person name="Ju M."/>
            <person name="Zhao R."/>
            <person name="Li G."/>
            <person name="Mu C."/>
            <person name="Tian Q."/>
            <person name="Mei H."/>
            <person name="Zhang T."/>
            <person name="Gao T."/>
            <person name="Zhang H."/>
        </authorList>
    </citation>
    <scope>NUCLEOTIDE SEQUENCE</scope>
    <source>
        <strain evidence="2">KEN1</strain>
    </source>
</reference>
<feature type="domain" description="RNase H type-1" evidence="1">
    <location>
        <begin position="2"/>
        <end position="65"/>
    </location>
</feature>
<dbReference type="AlphaFoldDB" id="A0AAW2X046"/>
<dbReference type="GO" id="GO:0004523">
    <property type="term" value="F:RNA-DNA hybrid ribonuclease activity"/>
    <property type="evidence" value="ECO:0007669"/>
    <property type="project" value="InterPro"/>
</dbReference>
<dbReference type="Pfam" id="PF13456">
    <property type="entry name" value="RVT_3"/>
    <property type="match status" value="1"/>
</dbReference>
<dbReference type="GO" id="GO:0003676">
    <property type="term" value="F:nucleic acid binding"/>
    <property type="evidence" value="ECO:0007669"/>
    <property type="project" value="InterPro"/>
</dbReference>
<organism evidence="2">
    <name type="scientific">Sesamum latifolium</name>
    <dbReference type="NCBI Taxonomy" id="2727402"/>
    <lineage>
        <taxon>Eukaryota</taxon>
        <taxon>Viridiplantae</taxon>
        <taxon>Streptophyta</taxon>
        <taxon>Embryophyta</taxon>
        <taxon>Tracheophyta</taxon>
        <taxon>Spermatophyta</taxon>
        <taxon>Magnoliopsida</taxon>
        <taxon>eudicotyledons</taxon>
        <taxon>Gunneridae</taxon>
        <taxon>Pentapetalae</taxon>
        <taxon>asterids</taxon>
        <taxon>lamiids</taxon>
        <taxon>Lamiales</taxon>
        <taxon>Pedaliaceae</taxon>
        <taxon>Sesamum</taxon>
    </lineage>
</organism>
<dbReference type="InterPro" id="IPR052929">
    <property type="entry name" value="RNase_H-like_EbsB-rel"/>
</dbReference>
<reference evidence="2" key="1">
    <citation type="submission" date="2020-06" db="EMBL/GenBank/DDBJ databases">
        <authorList>
            <person name="Li T."/>
            <person name="Hu X."/>
            <person name="Zhang T."/>
            <person name="Song X."/>
            <person name="Zhang H."/>
            <person name="Dai N."/>
            <person name="Sheng W."/>
            <person name="Hou X."/>
            <person name="Wei L."/>
        </authorList>
    </citation>
    <scope>NUCLEOTIDE SEQUENCE</scope>
    <source>
        <strain evidence="2">KEN1</strain>
        <tissue evidence="2">Leaf</tissue>
    </source>
</reference>
<dbReference type="EMBL" id="JACGWN010000006">
    <property type="protein sequence ID" value="KAL0447178.1"/>
    <property type="molecule type" value="Genomic_DNA"/>
</dbReference>
<dbReference type="InterPro" id="IPR044730">
    <property type="entry name" value="RNase_H-like_dom_plant"/>
</dbReference>
<dbReference type="PANTHER" id="PTHR47074">
    <property type="entry name" value="BNAC02G40300D PROTEIN"/>
    <property type="match status" value="1"/>
</dbReference>
<evidence type="ECO:0000313" key="2">
    <source>
        <dbReference type="EMBL" id="KAL0447178.1"/>
    </source>
</evidence>
<accession>A0AAW2X046</accession>
<protein>
    <recommendedName>
        <fullName evidence="1">RNase H type-1 domain-containing protein</fullName>
    </recommendedName>
</protein>